<dbReference type="GO" id="GO:0016757">
    <property type="term" value="F:glycosyltransferase activity"/>
    <property type="evidence" value="ECO:0007669"/>
    <property type="project" value="UniProtKB-KW"/>
</dbReference>
<keyword evidence="3" id="KW-1185">Reference proteome</keyword>
<dbReference type="PANTHER" id="PTHR12526">
    <property type="entry name" value="GLYCOSYLTRANSFERASE"/>
    <property type="match status" value="1"/>
</dbReference>
<dbReference type="InterPro" id="IPR028098">
    <property type="entry name" value="Glyco_trans_4-like_N"/>
</dbReference>
<evidence type="ECO:0000313" key="3">
    <source>
        <dbReference type="Proteomes" id="UP001479520"/>
    </source>
</evidence>
<dbReference type="EC" id="2.4.-.-" evidence="2"/>
<accession>A0ABZ2XGM9</accession>
<reference evidence="2 3" key="1">
    <citation type="submission" date="2024-04" db="EMBL/GenBank/DDBJ databases">
        <title>Dissimilatory iodate-reducing microorganisms contribute to the enrichment of iodine in groundwater.</title>
        <authorList>
            <person name="Jiang Z."/>
        </authorList>
    </citation>
    <scope>NUCLEOTIDE SEQUENCE [LARGE SCALE GENOMIC DNA]</scope>
    <source>
        <strain evidence="2 3">NCP973</strain>
    </source>
</reference>
<organism evidence="2 3">
    <name type="scientific">Azonexus hydrophilus</name>
    <dbReference type="NCBI Taxonomy" id="418702"/>
    <lineage>
        <taxon>Bacteria</taxon>
        <taxon>Pseudomonadati</taxon>
        <taxon>Pseudomonadota</taxon>
        <taxon>Betaproteobacteria</taxon>
        <taxon>Rhodocyclales</taxon>
        <taxon>Azonexaceae</taxon>
        <taxon>Azonexus</taxon>
    </lineage>
</organism>
<keyword evidence="2" id="KW-0808">Transferase</keyword>
<dbReference type="EMBL" id="CP151406">
    <property type="protein sequence ID" value="WZJ21710.1"/>
    <property type="molecule type" value="Genomic_DNA"/>
</dbReference>
<name>A0ABZ2XGM9_9RHOO</name>
<evidence type="ECO:0000313" key="2">
    <source>
        <dbReference type="EMBL" id="WZJ21710.1"/>
    </source>
</evidence>
<dbReference type="PANTHER" id="PTHR12526:SF638">
    <property type="entry name" value="SPORE COAT PROTEIN SA"/>
    <property type="match status" value="1"/>
</dbReference>
<dbReference type="SUPFAM" id="SSF53756">
    <property type="entry name" value="UDP-Glycosyltransferase/glycogen phosphorylase"/>
    <property type="match status" value="1"/>
</dbReference>
<evidence type="ECO:0000259" key="1">
    <source>
        <dbReference type="Pfam" id="PF13439"/>
    </source>
</evidence>
<protein>
    <submittedName>
        <fullName evidence="2">Glycosyltransferase</fullName>
        <ecNumber evidence="2">2.4.-.-</ecNumber>
    </submittedName>
</protein>
<dbReference type="RefSeq" id="WP_341743805.1">
    <property type="nucleotide sequence ID" value="NZ_CP151406.1"/>
</dbReference>
<dbReference type="Pfam" id="PF13692">
    <property type="entry name" value="Glyco_trans_1_4"/>
    <property type="match status" value="1"/>
</dbReference>
<dbReference type="Proteomes" id="UP001479520">
    <property type="component" value="Chromosome"/>
</dbReference>
<keyword evidence="2" id="KW-0328">Glycosyltransferase</keyword>
<gene>
    <name evidence="2" type="ORF">AADV58_00780</name>
</gene>
<dbReference type="CDD" id="cd03811">
    <property type="entry name" value="GT4_GT28_WabH-like"/>
    <property type="match status" value="1"/>
</dbReference>
<dbReference type="Pfam" id="PF13439">
    <property type="entry name" value="Glyco_transf_4"/>
    <property type="match status" value="1"/>
</dbReference>
<proteinExistence type="predicted"/>
<sequence>MYFAFILPNLAGGGAEKAILKTAAALVERGHQVTLFLLERRTSYAPDPRVTVHVLAEKLHRGWLGKRWSAWRLRRALCRQMPDLLVSTLPFADEVAALSGGPNHWCRVANTLSAEVGKLRAASPGKAARRLQRYRSLYGGRPLIAVSGGVADDLRENLGLPSQVVTIPNPFDLAAIRRQAAEPLPNLPTRDYVLHVGRFSPQKRHDLLLDAWLAMPQDLDLVLLTAAEPALQAMIEARGLSARVRVAGFQANPYPWMAGARLLVLCSDHEGLPNVLIESLICGTPVVATDCPSGPREILGTALPSALVPCGDAVSLAQRMQAFLASPPSLAALDLSAYSVERTAEAYEAIARANGSTG</sequence>
<dbReference type="Gene3D" id="3.40.50.2000">
    <property type="entry name" value="Glycogen Phosphorylase B"/>
    <property type="match status" value="2"/>
</dbReference>
<feature type="domain" description="Glycosyltransferase subfamily 4-like N-terminal" evidence="1">
    <location>
        <begin position="13"/>
        <end position="174"/>
    </location>
</feature>